<evidence type="ECO:0000313" key="2">
    <source>
        <dbReference type="Proteomes" id="UP000799764"/>
    </source>
</evidence>
<dbReference type="EMBL" id="MU001508">
    <property type="protein sequence ID" value="KAF2439893.1"/>
    <property type="molecule type" value="Genomic_DNA"/>
</dbReference>
<comment type="caution">
    <text evidence="1">The sequence shown here is derived from an EMBL/GenBank/DDBJ whole genome shotgun (WGS) entry which is preliminary data.</text>
</comment>
<accession>A0A9P4PB06</accession>
<keyword evidence="2" id="KW-1185">Reference proteome</keyword>
<dbReference type="AlphaFoldDB" id="A0A9P4PB06"/>
<evidence type="ECO:0000313" key="1">
    <source>
        <dbReference type="EMBL" id="KAF2439893.1"/>
    </source>
</evidence>
<dbReference type="OrthoDB" id="10415718at2759"/>
<name>A0A9P4PB06_9PLEO</name>
<protein>
    <submittedName>
        <fullName evidence="1">Uncharacterized protein</fullName>
    </submittedName>
</protein>
<dbReference type="Proteomes" id="UP000799764">
    <property type="component" value="Unassembled WGS sequence"/>
</dbReference>
<reference evidence="1" key="1">
    <citation type="journal article" date="2020" name="Stud. Mycol.">
        <title>101 Dothideomycetes genomes: a test case for predicting lifestyles and emergence of pathogens.</title>
        <authorList>
            <person name="Haridas S."/>
            <person name="Albert R."/>
            <person name="Binder M."/>
            <person name="Bloem J."/>
            <person name="Labutti K."/>
            <person name="Salamov A."/>
            <person name="Andreopoulos B."/>
            <person name="Baker S."/>
            <person name="Barry K."/>
            <person name="Bills G."/>
            <person name="Bluhm B."/>
            <person name="Cannon C."/>
            <person name="Castanera R."/>
            <person name="Culley D."/>
            <person name="Daum C."/>
            <person name="Ezra D."/>
            <person name="Gonzalez J."/>
            <person name="Henrissat B."/>
            <person name="Kuo A."/>
            <person name="Liang C."/>
            <person name="Lipzen A."/>
            <person name="Lutzoni F."/>
            <person name="Magnuson J."/>
            <person name="Mondo S."/>
            <person name="Nolan M."/>
            <person name="Ohm R."/>
            <person name="Pangilinan J."/>
            <person name="Park H.-J."/>
            <person name="Ramirez L."/>
            <person name="Alfaro M."/>
            <person name="Sun H."/>
            <person name="Tritt A."/>
            <person name="Yoshinaga Y."/>
            <person name="Zwiers L.-H."/>
            <person name="Turgeon B."/>
            <person name="Goodwin S."/>
            <person name="Spatafora J."/>
            <person name="Crous P."/>
            <person name="Grigoriev I."/>
        </authorList>
    </citation>
    <scope>NUCLEOTIDE SEQUENCE</scope>
    <source>
        <strain evidence="1">CBS 690.94</strain>
    </source>
</reference>
<sequence>MAFQAIRIPRPGNEEPPVNSGITGDICYRCEQNAFDDYSKHHPLDAPATSDLYDLTCHTMGYNEVGEPVEEFLCADCITQEWAGSKRDFVPCPWCRRDAGLKRLEPLDQMKIDGMIKEELGSSESLQTRLGIAGTLVGITREECLALLGNSYVAYSRRAGGEHLLGAQTESSGPSVNPYLHRLIGYLHAGWKMSRYAGRFERWMFNLTSGVRQTMLDGIVAKGGALGEWFRGDRWSETGYTHANSLDLLLASDTELNEIYEHWMARIGHLANLFCRRHCERLAAE</sequence>
<proteinExistence type="predicted"/>
<organism evidence="1 2">
    <name type="scientific">Karstenula rhodostoma CBS 690.94</name>
    <dbReference type="NCBI Taxonomy" id="1392251"/>
    <lineage>
        <taxon>Eukaryota</taxon>
        <taxon>Fungi</taxon>
        <taxon>Dikarya</taxon>
        <taxon>Ascomycota</taxon>
        <taxon>Pezizomycotina</taxon>
        <taxon>Dothideomycetes</taxon>
        <taxon>Pleosporomycetidae</taxon>
        <taxon>Pleosporales</taxon>
        <taxon>Massarineae</taxon>
        <taxon>Didymosphaeriaceae</taxon>
        <taxon>Karstenula</taxon>
    </lineage>
</organism>
<gene>
    <name evidence="1" type="ORF">P171DRAFT_447869</name>
</gene>